<dbReference type="AlphaFoldDB" id="A0A084BBE7"/>
<gene>
    <name evidence="1" type="ORF">S7711_11438</name>
</gene>
<dbReference type="EMBL" id="KL647432">
    <property type="protein sequence ID" value="KEY74876.1"/>
    <property type="molecule type" value="Genomic_DNA"/>
</dbReference>
<sequence length="693" mass="77981">MLPKNSAKSSDALLDKLPPLVLDQICRYLAKYDGRSRRSLRSFSLANSRCYSVATSQLFRRLDLTLDAVRGIAGAIEASNATLGNDRLRFVHDLTICDSGNENRSGWPYELEQEEANYGDDGKGGPFHRILAATRYFYGLPEGRKETTDEKNDRIQRWLPLANYLERLPSLASITWTHSDQVPSCIVEALKQRPRIKLVIETFSLRGAYQQGGRGQNMDPEECALITSPCLHTIVVPHFSYDDFGCWDYNGDAVKEIASSATLDGWSNLRHVVMINRRPGDGTAVQSLETRLPWQGFRPPVNAQSSSPSAPLIDASSHAHSAGCLQSLCLLGDPDWVVPSLSSLLSWKRCIDFSILARLELQPAGYDTLKTVTDMARCGQFDSLESLYLGTWWDDREMEPDKIQDMDHMAVQLLKALPPLRNLKIEECTSDGLFQAIMDRHGSTLRTLHIFPGNEGTRFLGLEQVNQIVRVCRLLQGLTLLIPRSLGNAFETAIYRALGRLPVLEYIKLILDCTILDKTRFRLRLSESSGLLKPEESSEQEATFLRETLFNVAVDSTLAKSIFRTIAQSQSMETGISYEALPLYRMVLEVLPDYQLYGEISNVRRWIGRNWVCERRSISEGDDGNGTLSFGVATKELNRLARLDAGSLLDDDPWWFQDSAFFKSVWNSLWPTGSSGDQGDWKNAWRSFPLSDL</sequence>
<reference evidence="1 2" key="1">
    <citation type="journal article" date="2014" name="BMC Genomics">
        <title>Comparative genome sequencing reveals chemotype-specific gene clusters in the toxigenic black mold Stachybotrys.</title>
        <authorList>
            <person name="Semeiks J."/>
            <person name="Borek D."/>
            <person name="Otwinowski Z."/>
            <person name="Grishin N.V."/>
        </authorList>
    </citation>
    <scope>NUCLEOTIDE SEQUENCE [LARGE SCALE GENOMIC DNA]</scope>
    <source>
        <strain evidence="2">CBS 109288 / IBT 7711</strain>
    </source>
</reference>
<dbReference type="InterPro" id="IPR032675">
    <property type="entry name" value="LRR_dom_sf"/>
</dbReference>
<accession>A0A084BBE7</accession>
<organism evidence="1 2">
    <name type="scientific">Stachybotrys chartarum (strain CBS 109288 / IBT 7711)</name>
    <name type="common">Toxic black mold</name>
    <name type="synonym">Stilbospora chartarum</name>
    <dbReference type="NCBI Taxonomy" id="1280523"/>
    <lineage>
        <taxon>Eukaryota</taxon>
        <taxon>Fungi</taxon>
        <taxon>Dikarya</taxon>
        <taxon>Ascomycota</taxon>
        <taxon>Pezizomycotina</taxon>
        <taxon>Sordariomycetes</taxon>
        <taxon>Hypocreomycetidae</taxon>
        <taxon>Hypocreales</taxon>
        <taxon>Stachybotryaceae</taxon>
        <taxon>Stachybotrys</taxon>
    </lineage>
</organism>
<protein>
    <submittedName>
        <fullName evidence="1">Uncharacterized protein</fullName>
    </submittedName>
</protein>
<dbReference type="Gene3D" id="3.80.10.10">
    <property type="entry name" value="Ribonuclease Inhibitor"/>
    <property type="match status" value="1"/>
</dbReference>
<proteinExistence type="predicted"/>
<dbReference type="HOGENOM" id="CLU_024672_0_1_1"/>
<dbReference type="OrthoDB" id="3945550at2759"/>
<dbReference type="Proteomes" id="UP000028045">
    <property type="component" value="Unassembled WGS sequence"/>
</dbReference>
<evidence type="ECO:0000313" key="1">
    <source>
        <dbReference type="EMBL" id="KEY74876.1"/>
    </source>
</evidence>
<name>A0A084BBE7_STACB</name>
<keyword evidence="2" id="KW-1185">Reference proteome</keyword>
<evidence type="ECO:0000313" key="2">
    <source>
        <dbReference type="Proteomes" id="UP000028045"/>
    </source>
</evidence>